<gene>
    <name evidence="2" type="ORF">MRN70_11375</name>
</gene>
<feature type="transmembrane region" description="Helical" evidence="1">
    <location>
        <begin position="30"/>
        <end position="48"/>
    </location>
</feature>
<dbReference type="InterPro" id="IPR046160">
    <property type="entry name" value="DUF6162"/>
</dbReference>
<dbReference type="AlphaFoldDB" id="A0AAU6SLS4"/>
<evidence type="ECO:0000256" key="1">
    <source>
        <dbReference type="SAM" id="Phobius"/>
    </source>
</evidence>
<sequence>MALNFNSHSHSSTPSTVHVQVKADKGSQETWWVLGSMLLILLVSALLLRGIQVDNAPQTSPLSFELHATDLNEKQKSLLIELSLAEQELRFFHHLEHQWPSVQWLAEEGIAPFVRDSSWHYLGEHQWQQVAQGYLGLAQDPSQVGHVLIWYPEGPDADAQVWFFTQPIVGELSDWLALTDSSWIQAGWKRWPLSASLSH</sequence>
<keyword evidence="1" id="KW-0812">Transmembrane</keyword>
<accession>A0AAU6SLS4</accession>
<keyword evidence="1" id="KW-1133">Transmembrane helix</keyword>
<protein>
    <submittedName>
        <fullName evidence="2">Uncharacterized protein</fullName>
    </submittedName>
</protein>
<organism evidence="2">
    <name type="scientific">bacterium 19PA01SH03</name>
    <dbReference type="NCBI Taxonomy" id="2920705"/>
    <lineage>
        <taxon>Bacteria</taxon>
    </lineage>
</organism>
<proteinExistence type="predicted"/>
<dbReference type="EMBL" id="CP095338">
    <property type="protein sequence ID" value="XAG20885.1"/>
    <property type="molecule type" value="Genomic_DNA"/>
</dbReference>
<reference evidence="2" key="1">
    <citation type="submission" date="2022-03" db="EMBL/GenBank/DDBJ databases">
        <title>Sea Food Isolates.</title>
        <authorList>
            <person name="Li c."/>
        </authorList>
    </citation>
    <scope>NUCLEOTIDE SEQUENCE</scope>
    <source>
        <strain evidence="2">19PA01SH03</strain>
    </source>
</reference>
<evidence type="ECO:0000313" key="2">
    <source>
        <dbReference type="EMBL" id="XAG20885.1"/>
    </source>
</evidence>
<dbReference type="Pfam" id="PF19659">
    <property type="entry name" value="DUF6162"/>
    <property type="match status" value="1"/>
</dbReference>
<keyword evidence="1" id="KW-0472">Membrane</keyword>
<name>A0AAU6SLS4_UNCXX</name>